<protein>
    <submittedName>
        <fullName evidence="1">Uncharacterized protein</fullName>
    </submittedName>
</protein>
<organism evidence="1 2">
    <name type="scientific">Mycolicibacterium novocastrense</name>
    <name type="common">Mycobacterium novocastrense</name>
    <dbReference type="NCBI Taxonomy" id="59813"/>
    <lineage>
        <taxon>Bacteria</taxon>
        <taxon>Bacillati</taxon>
        <taxon>Actinomycetota</taxon>
        <taxon>Actinomycetes</taxon>
        <taxon>Mycobacteriales</taxon>
        <taxon>Mycobacteriaceae</taxon>
        <taxon>Mycolicibacterium</taxon>
    </lineage>
</organism>
<evidence type="ECO:0000313" key="2">
    <source>
        <dbReference type="Proteomes" id="UP000069773"/>
    </source>
</evidence>
<keyword evidence="2" id="KW-1185">Reference proteome</keyword>
<gene>
    <name evidence="1" type="ORF">RMCN_5151</name>
</gene>
<feature type="non-terminal residue" evidence="1">
    <location>
        <position position="31"/>
    </location>
</feature>
<proteinExistence type="predicted"/>
<dbReference type="Proteomes" id="UP000069773">
    <property type="component" value="Unassembled WGS sequence"/>
</dbReference>
<reference evidence="1 2" key="1">
    <citation type="journal article" date="2016" name="Genome Announc.">
        <title>Draft Genome Sequences of Five Rapidly Growing Mycobacterium Species, M. thermoresistibile, M. fortuitum subsp. acetamidolyticum, M. canariasense, M. brisbanense, and M. novocastrense.</title>
        <authorList>
            <person name="Katahira K."/>
            <person name="Ogura Y."/>
            <person name="Gotoh Y."/>
            <person name="Hayashi T."/>
        </authorList>
    </citation>
    <scope>NUCLEOTIDE SEQUENCE [LARGE SCALE GENOMIC DNA]</scope>
    <source>
        <strain evidence="1 2">JCM18114</strain>
    </source>
</reference>
<evidence type="ECO:0000313" key="1">
    <source>
        <dbReference type="EMBL" id="GAT12018.1"/>
    </source>
</evidence>
<accession>A0ABQ0KQU7</accession>
<name>A0ABQ0KQU7_MYCNV</name>
<comment type="caution">
    <text evidence="1">The sequence shown here is derived from an EMBL/GenBank/DDBJ whole genome shotgun (WGS) entry which is preliminary data.</text>
</comment>
<sequence>MLGRGLDLQAGQQAVAHRGQLAAQSFELIKG</sequence>
<dbReference type="EMBL" id="BCTA01000082">
    <property type="protein sequence ID" value="GAT12018.1"/>
    <property type="molecule type" value="Genomic_DNA"/>
</dbReference>